<name>A0A381VAK1_9ZZZZ</name>
<sequence length="212" mass="23089">MEITWLGHSSVRINSRDIILVTDPYDTSAGNFMPPQKADIVTVSNDSPKHSHTSSVTGNPHLIHGPGEYEISHFYVTGTGTAIDEGEEAGGRVNTFYTIRAEGLTLCHLGALTRKLTPAQLDRLRQTQILIAPVSGEGILPTTALQEIISSIQPRVLIPVQYGDGGPEELESVERFLTNMGVAEPPPSSNRLTINETNLPADMRINLLNRQI</sequence>
<accession>A0A381VAK1</accession>
<reference evidence="1" key="1">
    <citation type="submission" date="2018-05" db="EMBL/GenBank/DDBJ databases">
        <authorList>
            <person name="Lanie J.A."/>
            <person name="Ng W.-L."/>
            <person name="Kazmierczak K.M."/>
            <person name="Andrzejewski T.M."/>
            <person name="Davidsen T.M."/>
            <person name="Wayne K.J."/>
            <person name="Tettelin H."/>
            <person name="Glass J.I."/>
            <person name="Rusch D."/>
            <person name="Podicherti R."/>
            <person name="Tsui H.-C.T."/>
            <person name="Winkler M.E."/>
        </authorList>
    </citation>
    <scope>NUCLEOTIDE SEQUENCE</scope>
</reference>
<evidence type="ECO:0008006" key="2">
    <source>
        <dbReference type="Google" id="ProtNLM"/>
    </source>
</evidence>
<organism evidence="1">
    <name type="scientific">marine metagenome</name>
    <dbReference type="NCBI Taxonomy" id="408172"/>
    <lineage>
        <taxon>unclassified sequences</taxon>
        <taxon>metagenomes</taxon>
        <taxon>ecological metagenomes</taxon>
    </lineage>
</organism>
<dbReference type="PANTHER" id="PTHR39189:SF1">
    <property type="entry name" value="UPF0173 METAL-DEPENDENT HYDROLASE YTKL"/>
    <property type="match status" value="1"/>
</dbReference>
<proteinExistence type="predicted"/>
<dbReference type="PANTHER" id="PTHR39189">
    <property type="entry name" value="UPF0173 METAL-DEPENDENT HYDROLASE YTKL"/>
    <property type="match status" value="1"/>
</dbReference>
<dbReference type="InterPro" id="IPR036866">
    <property type="entry name" value="RibonucZ/Hydroxyglut_hydro"/>
</dbReference>
<dbReference type="AlphaFoldDB" id="A0A381VAK1"/>
<dbReference type="Gene3D" id="3.60.15.10">
    <property type="entry name" value="Ribonuclease Z/Hydroxyacylglutathione hydrolase-like"/>
    <property type="match status" value="1"/>
</dbReference>
<dbReference type="EMBL" id="UINC01008147">
    <property type="protein sequence ID" value="SVA36717.1"/>
    <property type="molecule type" value="Genomic_DNA"/>
</dbReference>
<dbReference type="SUPFAM" id="SSF56281">
    <property type="entry name" value="Metallo-hydrolase/oxidoreductase"/>
    <property type="match status" value="1"/>
</dbReference>
<evidence type="ECO:0000313" key="1">
    <source>
        <dbReference type="EMBL" id="SVA36717.1"/>
    </source>
</evidence>
<dbReference type="Pfam" id="PF13483">
    <property type="entry name" value="Lactamase_B_3"/>
    <property type="match status" value="1"/>
</dbReference>
<protein>
    <recommendedName>
        <fullName evidence="2">Metallo-beta-lactamase domain-containing protein</fullName>
    </recommendedName>
</protein>
<gene>
    <name evidence="1" type="ORF">METZ01_LOCUS89571</name>
</gene>